<feature type="domain" description="Transposase (putative) gypsy type" evidence="3">
    <location>
        <begin position="60"/>
        <end position="118"/>
    </location>
</feature>
<dbReference type="AlphaFoldDB" id="A0A6L2LG34"/>
<evidence type="ECO:0000256" key="2">
    <source>
        <dbReference type="SAM" id="MobiDB-lite"/>
    </source>
</evidence>
<feature type="coiled-coil region" evidence="1">
    <location>
        <begin position="396"/>
        <end position="458"/>
    </location>
</feature>
<dbReference type="PANTHER" id="PTHR31099:SF49">
    <property type="entry name" value="MYOSIN HEAVY CHAIN-LIKE PROTEIN"/>
    <property type="match status" value="1"/>
</dbReference>
<comment type="caution">
    <text evidence="4">The sequence shown here is derived from an EMBL/GenBank/DDBJ whole genome shotgun (WGS) entry which is preliminary data.</text>
</comment>
<keyword evidence="1" id="KW-0175">Coiled coil</keyword>
<proteinExistence type="predicted"/>
<evidence type="ECO:0000313" key="4">
    <source>
        <dbReference type="EMBL" id="GEU59194.1"/>
    </source>
</evidence>
<reference evidence="4" key="1">
    <citation type="journal article" date="2019" name="Sci. Rep.">
        <title>Draft genome of Tanacetum cinerariifolium, the natural source of mosquito coil.</title>
        <authorList>
            <person name="Yamashiro T."/>
            <person name="Shiraishi A."/>
            <person name="Satake H."/>
            <person name="Nakayama K."/>
        </authorList>
    </citation>
    <scope>NUCLEOTIDE SEQUENCE</scope>
</reference>
<evidence type="ECO:0000256" key="1">
    <source>
        <dbReference type="SAM" id="Coils"/>
    </source>
</evidence>
<name>A0A6L2LG34_TANCI</name>
<feature type="region of interest" description="Disordered" evidence="2">
    <location>
        <begin position="238"/>
        <end position="257"/>
    </location>
</feature>
<dbReference type="PANTHER" id="PTHR31099">
    <property type="entry name" value="OS06G0165300 PROTEIN"/>
    <property type="match status" value="1"/>
</dbReference>
<protein>
    <recommendedName>
        <fullName evidence="3">Transposase (putative) gypsy type domain-containing protein</fullName>
    </recommendedName>
</protein>
<dbReference type="Pfam" id="PF04195">
    <property type="entry name" value="Transposase_28"/>
    <property type="match status" value="1"/>
</dbReference>
<organism evidence="4">
    <name type="scientific">Tanacetum cinerariifolium</name>
    <name type="common">Dalmatian daisy</name>
    <name type="synonym">Chrysanthemum cinerariifolium</name>
    <dbReference type="NCBI Taxonomy" id="118510"/>
    <lineage>
        <taxon>Eukaryota</taxon>
        <taxon>Viridiplantae</taxon>
        <taxon>Streptophyta</taxon>
        <taxon>Embryophyta</taxon>
        <taxon>Tracheophyta</taxon>
        <taxon>Spermatophyta</taxon>
        <taxon>Magnoliopsida</taxon>
        <taxon>eudicotyledons</taxon>
        <taxon>Gunneridae</taxon>
        <taxon>Pentapetalae</taxon>
        <taxon>asterids</taxon>
        <taxon>campanulids</taxon>
        <taxon>Asterales</taxon>
        <taxon>Asteraceae</taxon>
        <taxon>Asteroideae</taxon>
        <taxon>Anthemideae</taxon>
        <taxon>Anthemidinae</taxon>
        <taxon>Tanacetum</taxon>
    </lineage>
</organism>
<evidence type="ECO:0000259" key="3">
    <source>
        <dbReference type="Pfam" id="PF04195"/>
    </source>
</evidence>
<dbReference type="InterPro" id="IPR007321">
    <property type="entry name" value="Transposase_28"/>
</dbReference>
<sequence>MAKKDMDLYHSRLTQDDLNELIIKYKIPRDIHSRLPSEYFVMSEFLDNAIGVHHHIFDFFGVRIPFSSLLLVNIKHYKVHFTQLGPLGLNKVITFEVLCQSLQIEPTVTLFRVIQTLCKQGDWFSFANHRAPSSVWIDDNPIDDLKPVAGFYRMADVRRLSAHMVKLRDMPERVLVLSGLSRVSKSQTCDPVLQVPMEMRLPFYCTHAAAFDAAVPDHTSKELAVSNTSAKVIAKAKASQKRKASTSGSASGHVAKHTESAIAQSFGSTTRPNLFADNSGAESDDDACYEILIVTPIRSADVIPPLGNQRKGNHDADAAAAPLVDFFPFSPGPYNATYPEGGIAGNCEFTREEWDAPHQPTMKIKALSSEQLTTKMSVLRCLMMSHGGYKEKYASLTRLESQVSALHRQITGLNDKLSASYASFAKSKAKGNERKKKMKSLTKSLDNLHAQVALLSANLNRATVLKAEKDEEIIPLKATPLAFASFFQGQFQALVWKFLAFDEFSRVQNELLSLAASAGLNVLEPEKLARSANVSTSRDACVSPPIAKELTVKVASTSLELLFNIVPTFFAVTLELNDEWVNAMVDGPNNEMVDVAANAKPGDVFVQGVSHVVDDVTELTVTWSKCASFGPSDVVVVLSAGEKGDGSVPSSTIKEGRGAWYAREHLLLRAWGKLTVDVLLSIQRILSHATRPKPNAFPLGPLV</sequence>
<accession>A0A6L2LG34</accession>
<dbReference type="EMBL" id="BKCJ010004129">
    <property type="protein sequence ID" value="GEU59194.1"/>
    <property type="molecule type" value="Genomic_DNA"/>
</dbReference>
<gene>
    <name evidence="4" type="ORF">Tci_031172</name>
</gene>